<dbReference type="Proteomes" id="UP001597463">
    <property type="component" value="Unassembled WGS sequence"/>
</dbReference>
<accession>A0ABW5USR9</accession>
<sequence length="126" mass="14102">MNYDHKRVSPEGRALGIQLARLVEPIIKNLEKQGEPDERCKSCAFRAGTVPNGCLQTMADAIKAMLEQKPFLCHVQRYANGQHKLCAGWLATQWGSADWQPVQCSWEFSPPDVPDLHSAEEGDQQP</sequence>
<reference evidence="2" key="1">
    <citation type="journal article" date="2019" name="Int. J. Syst. Evol. Microbiol.">
        <title>The Global Catalogue of Microorganisms (GCM) 10K type strain sequencing project: providing services to taxonomists for standard genome sequencing and annotation.</title>
        <authorList>
            <consortium name="The Broad Institute Genomics Platform"/>
            <consortium name="The Broad Institute Genome Sequencing Center for Infectious Disease"/>
            <person name="Wu L."/>
            <person name="Ma J."/>
        </authorList>
    </citation>
    <scope>NUCLEOTIDE SEQUENCE [LARGE SCALE GENOMIC DNA]</scope>
    <source>
        <strain evidence="2">TISTR 1906</strain>
    </source>
</reference>
<keyword evidence="2" id="KW-1185">Reference proteome</keyword>
<proteinExistence type="predicted"/>
<organism evidence="1 2">
    <name type="scientific">Comamonas terrae</name>
    <dbReference type="NCBI Taxonomy" id="673548"/>
    <lineage>
        <taxon>Bacteria</taxon>
        <taxon>Pseudomonadati</taxon>
        <taxon>Pseudomonadota</taxon>
        <taxon>Betaproteobacteria</taxon>
        <taxon>Burkholderiales</taxon>
        <taxon>Comamonadaceae</taxon>
        <taxon>Comamonas</taxon>
    </lineage>
</organism>
<dbReference type="EMBL" id="JBHUMV010000008">
    <property type="protein sequence ID" value="MFD2755964.1"/>
    <property type="molecule type" value="Genomic_DNA"/>
</dbReference>
<name>A0ABW5USR9_9BURK</name>
<dbReference type="RefSeq" id="WP_157081796.1">
    <property type="nucleotide sequence ID" value="NZ_BCNT01000001.1"/>
</dbReference>
<evidence type="ECO:0000313" key="1">
    <source>
        <dbReference type="EMBL" id="MFD2755964.1"/>
    </source>
</evidence>
<protein>
    <submittedName>
        <fullName evidence="1">Uncharacterized protein</fullName>
    </submittedName>
</protein>
<evidence type="ECO:0000313" key="2">
    <source>
        <dbReference type="Proteomes" id="UP001597463"/>
    </source>
</evidence>
<gene>
    <name evidence="1" type="ORF">ACFSW6_17995</name>
</gene>
<comment type="caution">
    <text evidence="1">The sequence shown here is derived from an EMBL/GenBank/DDBJ whole genome shotgun (WGS) entry which is preliminary data.</text>
</comment>